<dbReference type="EMBL" id="KK583210">
    <property type="protein sequence ID" value="KDO28530.1"/>
    <property type="molecule type" value="Genomic_DNA"/>
</dbReference>
<dbReference type="GeneID" id="24128737"/>
<dbReference type="KEGG" id="spar:SPRG_06388"/>
<proteinExistence type="predicted"/>
<organism evidence="1 2">
    <name type="scientific">Saprolegnia parasitica (strain CBS 223.65)</name>
    <dbReference type="NCBI Taxonomy" id="695850"/>
    <lineage>
        <taxon>Eukaryota</taxon>
        <taxon>Sar</taxon>
        <taxon>Stramenopiles</taxon>
        <taxon>Oomycota</taxon>
        <taxon>Saprolegniomycetes</taxon>
        <taxon>Saprolegniales</taxon>
        <taxon>Saprolegniaceae</taxon>
        <taxon>Saprolegnia</taxon>
    </lineage>
</organism>
<dbReference type="AlphaFoldDB" id="A0A067CH66"/>
<protein>
    <submittedName>
        <fullName evidence="1">Uncharacterized protein</fullName>
    </submittedName>
</protein>
<evidence type="ECO:0000313" key="2">
    <source>
        <dbReference type="Proteomes" id="UP000030745"/>
    </source>
</evidence>
<keyword evidence="2" id="KW-1185">Reference proteome</keyword>
<gene>
    <name evidence="1" type="ORF">SPRG_06388</name>
</gene>
<dbReference type="RefSeq" id="XP_012200596.1">
    <property type="nucleotide sequence ID" value="XM_012345206.1"/>
</dbReference>
<accession>A0A067CH66</accession>
<name>A0A067CH66_SAPPC</name>
<sequence length="125" mass="14383">MHTSLQPILKGHDAMYVRSSSSSDSGLSRLNMLLSLRDVRPSKFRDPVAWTNEFETRFKVFLQPYLAKYPAHLVGDLQTFALELAQPAMLHFANADRPRNAPKWNPPGNLSFLDFKQHYIALLRR</sequence>
<reference evidence="1 2" key="1">
    <citation type="journal article" date="2013" name="PLoS Genet.">
        <title>Distinctive expansion of potential virulence genes in the genome of the oomycete fish pathogen Saprolegnia parasitica.</title>
        <authorList>
            <person name="Jiang R.H."/>
            <person name="de Bruijn I."/>
            <person name="Haas B.J."/>
            <person name="Belmonte R."/>
            <person name="Lobach L."/>
            <person name="Christie J."/>
            <person name="van den Ackerveken G."/>
            <person name="Bottin A."/>
            <person name="Bulone V."/>
            <person name="Diaz-Moreno S.M."/>
            <person name="Dumas B."/>
            <person name="Fan L."/>
            <person name="Gaulin E."/>
            <person name="Govers F."/>
            <person name="Grenville-Briggs L.J."/>
            <person name="Horner N.R."/>
            <person name="Levin J.Z."/>
            <person name="Mammella M."/>
            <person name="Meijer H.J."/>
            <person name="Morris P."/>
            <person name="Nusbaum C."/>
            <person name="Oome S."/>
            <person name="Phillips A.J."/>
            <person name="van Rooyen D."/>
            <person name="Rzeszutek E."/>
            <person name="Saraiva M."/>
            <person name="Secombes C.J."/>
            <person name="Seidl M.F."/>
            <person name="Snel B."/>
            <person name="Stassen J.H."/>
            <person name="Sykes S."/>
            <person name="Tripathy S."/>
            <person name="van den Berg H."/>
            <person name="Vega-Arreguin J.C."/>
            <person name="Wawra S."/>
            <person name="Young S.K."/>
            <person name="Zeng Q."/>
            <person name="Dieguez-Uribeondo J."/>
            <person name="Russ C."/>
            <person name="Tyler B.M."/>
            <person name="van West P."/>
        </authorList>
    </citation>
    <scope>NUCLEOTIDE SEQUENCE [LARGE SCALE GENOMIC DNA]</scope>
    <source>
        <strain evidence="1 2">CBS 223.65</strain>
    </source>
</reference>
<dbReference type="Proteomes" id="UP000030745">
    <property type="component" value="Unassembled WGS sequence"/>
</dbReference>
<dbReference type="VEuPathDB" id="FungiDB:SPRG_06388"/>
<evidence type="ECO:0000313" key="1">
    <source>
        <dbReference type="EMBL" id="KDO28530.1"/>
    </source>
</evidence>